<evidence type="ECO:0000256" key="5">
    <source>
        <dbReference type="ARBA" id="ARBA00022801"/>
    </source>
</evidence>
<dbReference type="SUPFAM" id="SSF89550">
    <property type="entry name" value="PHP domain-like"/>
    <property type="match status" value="1"/>
</dbReference>
<dbReference type="Pfam" id="PF02811">
    <property type="entry name" value="PHP"/>
    <property type="match status" value="1"/>
</dbReference>
<dbReference type="GO" id="GO:0004401">
    <property type="term" value="F:histidinol-phosphatase activity"/>
    <property type="evidence" value="ECO:0007669"/>
    <property type="project" value="UniProtKB-UniRule"/>
</dbReference>
<comment type="pathway">
    <text evidence="1 8">Amino-acid biosynthesis; L-histidine biosynthesis; L-histidine from 5-phospho-alpha-D-ribose 1-diphosphate: step 8/9.</text>
</comment>
<dbReference type="GO" id="GO:0005737">
    <property type="term" value="C:cytoplasm"/>
    <property type="evidence" value="ECO:0007669"/>
    <property type="project" value="TreeGrafter"/>
</dbReference>
<dbReference type="EC" id="3.1.3.15" evidence="3 8"/>
<dbReference type="CDD" id="cd12110">
    <property type="entry name" value="PHP_HisPPase_Hisj_like"/>
    <property type="match status" value="1"/>
</dbReference>
<dbReference type="InterPro" id="IPR010140">
    <property type="entry name" value="Histidinol_P_phosphatase_HisJ"/>
</dbReference>
<dbReference type="AlphaFoldDB" id="A0A975IDJ1"/>
<evidence type="ECO:0000256" key="7">
    <source>
        <dbReference type="ARBA" id="ARBA00049158"/>
    </source>
</evidence>
<evidence type="ECO:0000259" key="9">
    <source>
        <dbReference type="Pfam" id="PF02811"/>
    </source>
</evidence>
<dbReference type="GO" id="GO:0000105">
    <property type="term" value="P:L-histidine biosynthetic process"/>
    <property type="evidence" value="ECO:0007669"/>
    <property type="project" value="UniProtKB-UniRule"/>
</dbReference>
<protein>
    <recommendedName>
        <fullName evidence="3 8">Histidinol-phosphatase</fullName>
        <shortName evidence="8">HolPase</shortName>
        <ecNumber evidence="3 8">3.1.3.15</ecNumber>
    </recommendedName>
</protein>
<dbReference type="InterPro" id="IPR016195">
    <property type="entry name" value="Pol/histidinol_Pase-like"/>
</dbReference>
<evidence type="ECO:0000313" key="11">
    <source>
        <dbReference type="Proteomes" id="UP000671995"/>
    </source>
</evidence>
<evidence type="ECO:0000256" key="6">
    <source>
        <dbReference type="ARBA" id="ARBA00023102"/>
    </source>
</evidence>
<accession>A0A975IDJ1</accession>
<feature type="domain" description="PHP" evidence="9">
    <location>
        <begin position="4"/>
        <end position="205"/>
    </location>
</feature>
<keyword evidence="4 8" id="KW-0028">Amino-acid biosynthesis</keyword>
<dbReference type="PANTHER" id="PTHR21039:SF0">
    <property type="entry name" value="HISTIDINOL-PHOSPHATASE"/>
    <property type="match status" value="1"/>
</dbReference>
<keyword evidence="6 8" id="KW-0368">Histidine biosynthesis</keyword>
<reference evidence="10" key="1">
    <citation type="submission" date="2020-05" db="EMBL/GenBank/DDBJ databases">
        <authorList>
            <person name="Zeng H."/>
            <person name="Chan Y.K."/>
            <person name="Watt R.M."/>
        </authorList>
    </citation>
    <scope>NUCLEOTIDE SEQUENCE</scope>
    <source>
        <strain evidence="10">ATCC 700773</strain>
    </source>
</reference>
<reference evidence="10" key="2">
    <citation type="journal article" date="2021" name="Microbiol. Resour. Announc.">
        <title>Complete Genome Sequences of Three Human Oral Treponema parvum Isolates.</title>
        <authorList>
            <person name="Zeng H."/>
            <person name="Watt R.M."/>
        </authorList>
    </citation>
    <scope>NUCLEOTIDE SEQUENCE</scope>
    <source>
        <strain evidence="10">ATCC 700773</strain>
    </source>
</reference>
<dbReference type="InterPro" id="IPR004013">
    <property type="entry name" value="PHP_dom"/>
</dbReference>
<proteinExistence type="inferred from homology"/>
<dbReference type="EMBL" id="CP054257">
    <property type="protein sequence ID" value="QTQ12838.1"/>
    <property type="molecule type" value="Genomic_DNA"/>
</dbReference>
<dbReference type="Proteomes" id="UP000671995">
    <property type="component" value="Chromosome"/>
</dbReference>
<keyword evidence="5 8" id="KW-0378">Hydrolase</keyword>
<dbReference type="Gene3D" id="3.20.20.140">
    <property type="entry name" value="Metal-dependent hydrolases"/>
    <property type="match status" value="1"/>
</dbReference>
<evidence type="ECO:0000313" key="10">
    <source>
        <dbReference type="EMBL" id="QTQ12838.1"/>
    </source>
</evidence>
<name>A0A975IDJ1_9SPIR</name>
<evidence type="ECO:0000256" key="1">
    <source>
        <dbReference type="ARBA" id="ARBA00004970"/>
    </source>
</evidence>
<comment type="similarity">
    <text evidence="2 8">Belongs to the PHP hydrolase family. HisK subfamily.</text>
</comment>
<evidence type="ECO:0000256" key="2">
    <source>
        <dbReference type="ARBA" id="ARBA00009152"/>
    </source>
</evidence>
<evidence type="ECO:0000256" key="8">
    <source>
        <dbReference type="RuleBase" id="RU366003"/>
    </source>
</evidence>
<sequence length="278" mass="31049">MITDYHTHSTFCDGKDSPASMAESAFRKGVSVFGFSSHGMYPFSSPWHIPSKDYAAYCNEIRRLKAEYEGRMDILLSFEADYISGICTPSMESYKLFKPDYLIGAVHFLQTQEGIFAVDGSAENVKAGIEKHFKGNGKAAVCEYFSLQREMLCKGDFTVWAHPDLVRKRNSVLNFFSEDESWYKDELYATAKEAKKAGVVAEINTGAISRGAMDDVYPSSQFLSILHDHGIPVTFSSDSHEKGTIAFAFDRAAKAAKKAGYTEVVYIDRDKNIKSMAF</sequence>
<comment type="catalytic activity">
    <reaction evidence="7 8">
        <text>L-histidinol phosphate + H2O = L-histidinol + phosphate</text>
        <dbReference type="Rhea" id="RHEA:14465"/>
        <dbReference type="ChEBI" id="CHEBI:15377"/>
        <dbReference type="ChEBI" id="CHEBI:43474"/>
        <dbReference type="ChEBI" id="CHEBI:57699"/>
        <dbReference type="ChEBI" id="CHEBI:57980"/>
        <dbReference type="EC" id="3.1.3.15"/>
    </reaction>
</comment>
<gene>
    <name evidence="10" type="ORF">HRI96_01980</name>
</gene>
<evidence type="ECO:0000256" key="4">
    <source>
        <dbReference type="ARBA" id="ARBA00022605"/>
    </source>
</evidence>
<organism evidence="10 11">
    <name type="scientific">Treponema parvum</name>
    <dbReference type="NCBI Taxonomy" id="138851"/>
    <lineage>
        <taxon>Bacteria</taxon>
        <taxon>Pseudomonadati</taxon>
        <taxon>Spirochaetota</taxon>
        <taxon>Spirochaetia</taxon>
        <taxon>Spirochaetales</taxon>
        <taxon>Treponemataceae</taxon>
        <taxon>Treponema</taxon>
    </lineage>
</organism>
<dbReference type="PANTHER" id="PTHR21039">
    <property type="entry name" value="HISTIDINOL PHOSPHATASE-RELATED"/>
    <property type="match status" value="1"/>
</dbReference>
<dbReference type="NCBIfam" id="TIGR01856">
    <property type="entry name" value="hisJ_fam"/>
    <property type="match status" value="1"/>
</dbReference>
<evidence type="ECO:0000256" key="3">
    <source>
        <dbReference type="ARBA" id="ARBA00013085"/>
    </source>
</evidence>